<organism evidence="1 2">
    <name type="scientific">Dulcicalothrix desertica PCC 7102</name>
    <dbReference type="NCBI Taxonomy" id="232991"/>
    <lineage>
        <taxon>Bacteria</taxon>
        <taxon>Bacillati</taxon>
        <taxon>Cyanobacteriota</taxon>
        <taxon>Cyanophyceae</taxon>
        <taxon>Nostocales</taxon>
        <taxon>Calotrichaceae</taxon>
        <taxon>Dulcicalothrix</taxon>
    </lineage>
</organism>
<dbReference type="Proteomes" id="UP000271624">
    <property type="component" value="Unassembled WGS sequence"/>
</dbReference>
<sequence length="65" mass="7246">MPKVTPRTYKLYIRLSTDELAELTQIAANKTIPVSTLVRSIALEYTRSLPKSSNDTTSFDIDGTL</sequence>
<reference evidence="1" key="1">
    <citation type="submission" date="2018-12" db="EMBL/GenBank/DDBJ databases">
        <authorList>
            <person name="Will S."/>
            <person name="Neumann-Schaal M."/>
            <person name="Henke P."/>
        </authorList>
    </citation>
    <scope>NUCLEOTIDE SEQUENCE</scope>
    <source>
        <strain evidence="1">PCC 7102</strain>
    </source>
</reference>
<evidence type="ECO:0008006" key="3">
    <source>
        <dbReference type="Google" id="ProtNLM"/>
    </source>
</evidence>
<evidence type="ECO:0000313" key="2">
    <source>
        <dbReference type="Proteomes" id="UP000271624"/>
    </source>
</evidence>
<gene>
    <name evidence="1" type="ORF">DSM106972_009190</name>
</gene>
<protein>
    <recommendedName>
        <fullName evidence="3">Ribbon-helix-helix protein CopG domain-containing protein</fullName>
    </recommendedName>
</protein>
<evidence type="ECO:0000313" key="1">
    <source>
        <dbReference type="EMBL" id="RUT08866.1"/>
    </source>
</evidence>
<dbReference type="EMBL" id="RSCL01000002">
    <property type="protein sequence ID" value="RUT08866.1"/>
    <property type="molecule type" value="Genomic_DNA"/>
</dbReference>
<keyword evidence="2" id="KW-1185">Reference proteome</keyword>
<comment type="caution">
    <text evidence="1">The sequence shown here is derived from an EMBL/GenBank/DDBJ whole genome shotgun (WGS) entry which is preliminary data.</text>
</comment>
<dbReference type="RefSeq" id="WP_127079331.1">
    <property type="nucleotide sequence ID" value="NZ_RSCL01000002.1"/>
</dbReference>
<accession>A0A433VRZ0</accession>
<proteinExistence type="predicted"/>
<name>A0A433VRZ0_9CYAN</name>
<dbReference type="AlphaFoldDB" id="A0A433VRZ0"/>
<reference evidence="1" key="2">
    <citation type="journal article" date="2019" name="Genome Biol. Evol.">
        <title>Day and night: Metabolic profiles and evolutionary relationships of six axenic non-marine cyanobacteria.</title>
        <authorList>
            <person name="Will S.E."/>
            <person name="Henke P."/>
            <person name="Boedeker C."/>
            <person name="Huang S."/>
            <person name="Brinkmann H."/>
            <person name="Rohde M."/>
            <person name="Jarek M."/>
            <person name="Friedl T."/>
            <person name="Seufert S."/>
            <person name="Schumacher M."/>
            <person name="Overmann J."/>
            <person name="Neumann-Schaal M."/>
            <person name="Petersen J."/>
        </authorList>
    </citation>
    <scope>NUCLEOTIDE SEQUENCE [LARGE SCALE GENOMIC DNA]</scope>
    <source>
        <strain evidence="1">PCC 7102</strain>
    </source>
</reference>